<gene>
    <name evidence="2" type="ORF">GUJ93_ZPchr0013g34118</name>
</gene>
<comment type="caution">
    <text evidence="2">The sequence shown here is derived from an EMBL/GenBank/DDBJ whole genome shotgun (WGS) entry which is preliminary data.</text>
</comment>
<keyword evidence="1" id="KW-0472">Membrane</keyword>
<protein>
    <submittedName>
        <fullName evidence="2">Uncharacterized protein</fullName>
    </submittedName>
</protein>
<keyword evidence="3" id="KW-1185">Reference proteome</keyword>
<keyword evidence="1" id="KW-1133">Transmembrane helix</keyword>
<dbReference type="EMBL" id="JAAALK010000079">
    <property type="protein sequence ID" value="KAG8099163.1"/>
    <property type="molecule type" value="Genomic_DNA"/>
</dbReference>
<reference evidence="2" key="1">
    <citation type="journal article" date="2021" name="bioRxiv">
        <title>Whole Genome Assembly and Annotation of Northern Wild Rice, Zizania palustris L., Supports a Whole Genome Duplication in the Zizania Genus.</title>
        <authorList>
            <person name="Haas M."/>
            <person name="Kono T."/>
            <person name="Macchietto M."/>
            <person name="Millas R."/>
            <person name="McGilp L."/>
            <person name="Shao M."/>
            <person name="Duquette J."/>
            <person name="Hirsch C.N."/>
            <person name="Kimball J."/>
        </authorList>
    </citation>
    <scope>NUCLEOTIDE SEQUENCE</scope>
    <source>
        <tissue evidence="2">Fresh leaf tissue</tissue>
    </source>
</reference>
<evidence type="ECO:0000313" key="2">
    <source>
        <dbReference type="EMBL" id="KAG8099163.1"/>
    </source>
</evidence>
<dbReference type="AlphaFoldDB" id="A0A8J6C4A3"/>
<keyword evidence="1" id="KW-0812">Transmembrane</keyword>
<proteinExistence type="predicted"/>
<accession>A0A8J6C4A3</accession>
<organism evidence="2 3">
    <name type="scientific">Zizania palustris</name>
    <name type="common">Northern wild rice</name>
    <dbReference type="NCBI Taxonomy" id="103762"/>
    <lineage>
        <taxon>Eukaryota</taxon>
        <taxon>Viridiplantae</taxon>
        <taxon>Streptophyta</taxon>
        <taxon>Embryophyta</taxon>
        <taxon>Tracheophyta</taxon>
        <taxon>Spermatophyta</taxon>
        <taxon>Magnoliopsida</taxon>
        <taxon>Liliopsida</taxon>
        <taxon>Poales</taxon>
        <taxon>Poaceae</taxon>
        <taxon>BOP clade</taxon>
        <taxon>Oryzoideae</taxon>
        <taxon>Oryzeae</taxon>
        <taxon>Zizaniinae</taxon>
        <taxon>Zizania</taxon>
    </lineage>
</organism>
<sequence length="153" mass="17395">MCPSSRLQPVHVKAVSISFQQLEQSFLQQIMSAHCRSSIVLFNALQILDLDHIDAVVVLKFLGNFFYLFLSSTFLGVFVGWIAQCIHHQEVIHWKSSRWIVIKVKDDLLIVVQMDDWFRLSGRTLVAQASSLLHLLDAASTTSQLNSKTTKPR</sequence>
<dbReference type="Proteomes" id="UP000729402">
    <property type="component" value="Unassembled WGS sequence"/>
</dbReference>
<evidence type="ECO:0000256" key="1">
    <source>
        <dbReference type="SAM" id="Phobius"/>
    </source>
</evidence>
<evidence type="ECO:0000313" key="3">
    <source>
        <dbReference type="Proteomes" id="UP000729402"/>
    </source>
</evidence>
<name>A0A8J6C4A3_ZIZPA</name>
<dbReference type="OrthoDB" id="1738191at2759"/>
<feature type="transmembrane region" description="Helical" evidence="1">
    <location>
        <begin position="65"/>
        <end position="86"/>
    </location>
</feature>
<reference evidence="2" key="2">
    <citation type="submission" date="2021-02" db="EMBL/GenBank/DDBJ databases">
        <authorList>
            <person name="Kimball J.A."/>
            <person name="Haas M.W."/>
            <person name="Macchietto M."/>
            <person name="Kono T."/>
            <person name="Duquette J."/>
            <person name="Shao M."/>
        </authorList>
    </citation>
    <scope>NUCLEOTIDE SEQUENCE</scope>
    <source>
        <tissue evidence="2">Fresh leaf tissue</tissue>
    </source>
</reference>